<proteinExistence type="predicted"/>
<dbReference type="GO" id="GO:0016791">
    <property type="term" value="F:phosphatase activity"/>
    <property type="evidence" value="ECO:0007669"/>
    <property type="project" value="TreeGrafter"/>
</dbReference>
<dbReference type="RefSeq" id="WP_184263402.1">
    <property type="nucleotide sequence ID" value="NZ_JACIIX010000006.1"/>
</dbReference>
<dbReference type="InterPro" id="IPR036412">
    <property type="entry name" value="HAD-like_sf"/>
</dbReference>
<dbReference type="Gene3D" id="3.40.50.1000">
    <property type="entry name" value="HAD superfamily/HAD-like"/>
    <property type="match status" value="2"/>
</dbReference>
<dbReference type="PANTHER" id="PTHR19288:SF90">
    <property type="entry name" value="OS08G0542600 PROTEIN"/>
    <property type="match status" value="1"/>
</dbReference>
<dbReference type="GO" id="GO:0005737">
    <property type="term" value="C:cytoplasm"/>
    <property type="evidence" value="ECO:0007669"/>
    <property type="project" value="TreeGrafter"/>
</dbReference>
<keyword evidence="2" id="KW-1185">Reference proteome</keyword>
<gene>
    <name evidence="1" type="ORF">FHS48_001992</name>
</gene>
<name>A0A7W9ZFK7_NOVIT</name>
<keyword evidence="1" id="KW-0378">Hydrolase</keyword>
<dbReference type="Proteomes" id="UP000544872">
    <property type="component" value="Unassembled WGS sequence"/>
</dbReference>
<organism evidence="1 2">
    <name type="scientific">Novispirillum itersonii</name>
    <name type="common">Aquaspirillum itersonii</name>
    <dbReference type="NCBI Taxonomy" id="189"/>
    <lineage>
        <taxon>Bacteria</taxon>
        <taxon>Pseudomonadati</taxon>
        <taxon>Pseudomonadota</taxon>
        <taxon>Alphaproteobacteria</taxon>
        <taxon>Rhodospirillales</taxon>
        <taxon>Novispirillaceae</taxon>
        <taxon>Novispirillum</taxon>
    </lineage>
</organism>
<protein>
    <submittedName>
        <fullName evidence="1">HAD superfamily hydrolase (TIGR01450 family)</fullName>
    </submittedName>
</protein>
<reference evidence="1 2" key="1">
    <citation type="submission" date="2020-08" db="EMBL/GenBank/DDBJ databases">
        <title>Genomic Encyclopedia of Type Strains, Phase IV (KMG-IV): sequencing the most valuable type-strain genomes for metagenomic binning, comparative biology and taxonomic classification.</title>
        <authorList>
            <person name="Goeker M."/>
        </authorList>
    </citation>
    <scope>NUCLEOTIDE SEQUENCE [LARGE SCALE GENOMIC DNA]</scope>
    <source>
        <strain evidence="1 2">DSM 11590</strain>
    </source>
</reference>
<dbReference type="PANTHER" id="PTHR19288">
    <property type="entry name" value="4-NITROPHENYLPHOSPHATASE-RELATED"/>
    <property type="match status" value="1"/>
</dbReference>
<sequence length="298" mass="32543">MLYISFEQAWQVYLDAAARLPTAPAPVPPRRVTGLAEVVAGYDLVVFDAYGVLHIGGPAFPESLTALAALRASGKPLCVVTNDVTHEPHSVAERLRQRGYDIRDEEIISGRSLLPEILAPWAGRRTGVIASHPEDLRDRYPDLVPLTDDPATWSGVDSLVFVDCNFWEETHQATFFAELRRQPRPMIVCNPDVGCPYGERISAEPGYFAHLAAAEGLTEVTFLGKPFLPVYQRVLAAFPQIAPDRMLMVGDSPHTDILGGRGAGMDCLLLEWGFLSGQDSAARFAEAGLFPNFVAPSL</sequence>
<evidence type="ECO:0000313" key="1">
    <source>
        <dbReference type="EMBL" id="MBB6210576.1"/>
    </source>
</evidence>
<dbReference type="InterPro" id="IPR023214">
    <property type="entry name" value="HAD_sf"/>
</dbReference>
<dbReference type="Pfam" id="PF13344">
    <property type="entry name" value="Hydrolase_6"/>
    <property type="match status" value="1"/>
</dbReference>
<accession>A0A7W9ZFK7</accession>
<dbReference type="EMBL" id="JACIIX010000006">
    <property type="protein sequence ID" value="MBB6210576.1"/>
    <property type="molecule type" value="Genomic_DNA"/>
</dbReference>
<dbReference type="InterPro" id="IPR006357">
    <property type="entry name" value="HAD-SF_hydro_IIA"/>
</dbReference>
<dbReference type="AlphaFoldDB" id="A0A7W9ZFK7"/>
<dbReference type="SUPFAM" id="SSF56784">
    <property type="entry name" value="HAD-like"/>
    <property type="match status" value="1"/>
</dbReference>
<dbReference type="Pfam" id="PF13242">
    <property type="entry name" value="Hydrolase_like"/>
    <property type="match status" value="1"/>
</dbReference>
<comment type="caution">
    <text evidence="1">The sequence shown here is derived from an EMBL/GenBank/DDBJ whole genome shotgun (WGS) entry which is preliminary data.</text>
</comment>
<evidence type="ECO:0000313" key="2">
    <source>
        <dbReference type="Proteomes" id="UP000544872"/>
    </source>
</evidence>